<accession>A0A931M1T1</accession>
<dbReference type="AlphaFoldDB" id="A0A931M1T1"/>
<evidence type="ECO:0000313" key="2">
    <source>
        <dbReference type="Proteomes" id="UP000727962"/>
    </source>
</evidence>
<name>A0A931M1T1_FIMGI</name>
<organism evidence="1 2">
    <name type="scientific">Fimbriimonas ginsengisoli</name>
    <dbReference type="NCBI Taxonomy" id="1005039"/>
    <lineage>
        <taxon>Bacteria</taxon>
        <taxon>Bacillati</taxon>
        <taxon>Armatimonadota</taxon>
        <taxon>Fimbriimonadia</taxon>
        <taxon>Fimbriimonadales</taxon>
        <taxon>Fimbriimonadaceae</taxon>
        <taxon>Fimbriimonas</taxon>
    </lineage>
</organism>
<sequence>MPLYGNWTGRFEAGGGPAEMSGFLQLYATNGKFKMHLANRAQSLDPVGTWELKGRRVILQFAELRITVPTEVESKRHVYKLVPGDDLRAAYGNSLILELSSDGRKLTGLPIQLAGKSGRHVFEKTAQSSYVRPSEAPSPK</sequence>
<reference evidence="1" key="1">
    <citation type="submission" date="2020-07" db="EMBL/GenBank/DDBJ databases">
        <title>Huge and variable diversity of episymbiotic CPR bacteria and DPANN archaea in groundwater ecosystems.</title>
        <authorList>
            <person name="He C.Y."/>
            <person name="Keren R."/>
            <person name="Whittaker M."/>
            <person name="Farag I.F."/>
            <person name="Doudna J."/>
            <person name="Cate J.H.D."/>
            <person name="Banfield J.F."/>
        </authorList>
    </citation>
    <scope>NUCLEOTIDE SEQUENCE</scope>
    <source>
        <strain evidence="1">NC_groundwater_17_Pr7_B-0.1um_64_12</strain>
    </source>
</reference>
<dbReference type="Proteomes" id="UP000727962">
    <property type="component" value="Unassembled WGS sequence"/>
</dbReference>
<comment type="caution">
    <text evidence="1">The sequence shown here is derived from an EMBL/GenBank/DDBJ whole genome shotgun (WGS) entry which is preliminary data.</text>
</comment>
<evidence type="ECO:0000313" key="1">
    <source>
        <dbReference type="EMBL" id="MBI1757406.1"/>
    </source>
</evidence>
<dbReference type="EMBL" id="JACOSL010000062">
    <property type="protein sequence ID" value="MBI1757406.1"/>
    <property type="molecule type" value="Genomic_DNA"/>
</dbReference>
<gene>
    <name evidence="1" type="ORF">HYR64_09905</name>
</gene>
<proteinExistence type="predicted"/>
<protein>
    <submittedName>
        <fullName evidence="1">Uncharacterized protein</fullName>
    </submittedName>
</protein>